<evidence type="ECO:0000313" key="2">
    <source>
        <dbReference type="EMBL" id="KAF0040958.1"/>
    </source>
</evidence>
<dbReference type="AlphaFoldDB" id="A0A6A4T9A2"/>
<accession>A0A6A4T9A2</accession>
<protein>
    <submittedName>
        <fullName evidence="2">Uncharacterized protein</fullName>
    </submittedName>
</protein>
<reference evidence="2 3" key="1">
    <citation type="submission" date="2019-06" db="EMBL/GenBank/DDBJ databases">
        <title>Draft genomes of female and male turbot (Scophthalmus maximus).</title>
        <authorList>
            <person name="Xu H."/>
            <person name="Xu X.-W."/>
            <person name="Shao C."/>
            <person name="Chen S."/>
        </authorList>
    </citation>
    <scope>NUCLEOTIDE SEQUENCE [LARGE SCALE GENOMIC DNA]</scope>
    <source>
        <strain evidence="2">Ysfricsl-2016a</strain>
        <tissue evidence="2">Blood</tissue>
    </source>
</reference>
<evidence type="ECO:0000313" key="3">
    <source>
        <dbReference type="Proteomes" id="UP000438429"/>
    </source>
</evidence>
<dbReference type="Proteomes" id="UP000438429">
    <property type="component" value="Unassembled WGS sequence"/>
</dbReference>
<proteinExistence type="predicted"/>
<feature type="region of interest" description="Disordered" evidence="1">
    <location>
        <begin position="1"/>
        <end position="21"/>
    </location>
</feature>
<name>A0A6A4T9A2_SCOMX</name>
<dbReference type="EMBL" id="VEVO01000006">
    <property type="protein sequence ID" value="KAF0040958.1"/>
    <property type="molecule type" value="Genomic_DNA"/>
</dbReference>
<comment type="caution">
    <text evidence="2">The sequence shown here is derived from an EMBL/GenBank/DDBJ whole genome shotgun (WGS) entry which is preliminary data.</text>
</comment>
<evidence type="ECO:0000256" key="1">
    <source>
        <dbReference type="SAM" id="MobiDB-lite"/>
    </source>
</evidence>
<gene>
    <name evidence="2" type="ORF">F2P81_006856</name>
</gene>
<sequence length="94" mass="10315">MSLELHPPTSQRESHPKNLKPPPISFMFSSMFPTSAQKIRNGTGFLKPGALKPPFTAANRSDLYRLRATSSFCPLLLTSDTRTGVNLGCDVTVH</sequence>
<organism evidence="2 3">
    <name type="scientific">Scophthalmus maximus</name>
    <name type="common">Turbot</name>
    <name type="synonym">Psetta maxima</name>
    <dbReference type="NCBI Taxonomy" id="52904"/>
    <lineage>
        <taxon>Eukaryota</taxon>
        <taxon>Metazoa</taxon>
        <taxon>Chordata</taxon>
        <taxon>Craniata</taxon>
        <taxon>Vertebrata</taxon>
        <taxon>Euteleostomi</taxon>
        <taxon>Actinopterygii</taxon>
        <taxon>Neopterygii</taxon>
        <taxon>Teleostei</taxon>
        <taxon>Neoteleostei</taxon>
        <taxon>Acanthomorphata</taxon>
        <taxon>Carangaria</taxon>
        <taxon>Pleuronectiformes</taxon>
        <taxon>Pleuronectoidei</taxon>
        <taxon>Scophthalmidae</taxon>
        <taxon>Scophthalmus</taxon>
    </lineage>
</organism>